<dbReference type="PANTHER" id="PTHR30329">
    <property type="entry name" value="STATOR ELEMENT OF FLAGELLAR MOTOR COMPLEX"/>
    <property type="match status" value="1"/>
</dbReference>
<dbReference type="PROSITE" id="PS51123">
    <property type="entry name" value="OMPA_2"/>
    <property type="match status" value="1"/>
</dbReference>
<comment type="caution">
    <text evidence="6">The sequence shown here is derived from an EMBL/GenBank/DDBJ whole genome shotgun (WGS) entry which is preliminary data.</text>
</comment>
<dbReference type="InterPro" id="IPR050330">
    <property type="entry name" value="Bact_OuterMem_StrucFunc"/>
</dbReference>
<evidence type="ECO:0000256" key="4">
    <source>
        <dbReference type="PROSITE-ProRule" id="PRU00473"/>
    </source>
</evidence>
<dbReference type="PROSITE" id="PS01068">
    <property type="entry name" value="OMPA_1"/>
    <property type="match status" value="1"/>
</dbReference>
<evidence type="ECO:0000259" key="5">
    <source>
        <dbReference type="PROSITE" id="PS51123"/>
    </source>
</evidence>
<dbReference type="PANTHER" id="PTHR30329:SF21">
    <property type="entry name" value="LIPOPROTEIN YIAD-RELATED"/>
    <property type="match status" value="1"/>
</dbReference>
<organism evidence="6 7">
    <name type="scientific">Photobacterium lutimaris</name>
    <dbReference type="NCBI Taxonomy" id="388278"/>
    <lineage>
        <taxon>Bacteria</taxon>
        <taxon>Pseudomonadati</taxon>
        <taxon>Pseudomonadota</taxon>
        <taxon>Gammaproteobacteria</taxon>
        <taxon>Vibrionales</taxon>
        <taxon>Vibrionaceae</taxon>
        <taxon>Photobacterium</taxon>
    </lineage>
</organism>
<dbReference type="Proteomes" id="UP000241222">
    <property type="component" value="Unassembled WGS sequence"/>
</dbReference>
<evidence type="ECO:0000313" key="6">
    <source>
        <dbReference type="EMBL" id="PSU29325.1"/>
    </source>
</evidence>
<dbReference type="PRINTS" id="PR01021">
    <property type="entry name" value="OMPADOMAIN"/>
</dbReference>
<name>A0A2T3ILS8_9GAMM</name>
<keyword evidence="2 4" id="KW-0472">Membrane</keyword>
<dbReference type="Gene3D" id="3.30.1330.60">
    <property type="entry name" value="OmpA-like domain"/>
    <property type="match status" value="1"/>
</dbReference>
<dbReference type="PROSITE" id="PS51257">
    <property type="entry name" value="PROKAR_LIPOPROTEIN"/>
    <property type="match status" value="1"/>
</dbReference>
<evidence type="ECO:0000256" key="2">
    <source>
        <dbReference type="ARBA" id="ARBA00023136"/>
    </source>
</evidence>
<gene>
    <name evidence="6" type="ORF">C9I99_25210</name>
</gene>
<dbReference type="RefSeq" id="WP_107351597.1">
    <property type="nucleotide sequence ID" value="NZ_PYMH01000020.1"/>
</dbReference>
<dbReference type="CDD" id="cd07185">
    <property type="entry name" value="OmpA_C-like"/>
    <property type="match status" value="1"/>
</dbReference>
<dbReference type="InterPro" id="IPR006665">
    <property type="entry name" value="OmpA-like"/>
</dbReference>
<protein>
    <submittedName>
        <fullName evidence="6">OmpA family protein</fullName>
    </submittedName>
</protein>
<evidence type="ECO:0000256" key="3">
    <source>
        <dbReference type="ARBA" id="ARBA00023237"/>
    </source>
</evidence>
<feature type="domain" description="OmpA-like" evidence="5">
    <location>
        <begin position="59"/>
        <end position="176"/>
    </location>
</feature>
<dbReference type="InterPro" id="IPR006690">
    <property type="entry name" value="OMPA-like_CS"/>
</dbReference>
<evidence type="ECO:0000256" key="1">
    <source>
        <dbReference type="ARBA" id="ARBA00004442"/>
    </source>
</evidence>
<dbReference type="InterPro" id="IPR036737">
    <property type="entry name" value="OmpA-like_sf"/>
</dbReference>
<keyword evidence="7" id="KW-1185">Reference proteome</keyword>
<dbReference type="EMBL" id="PYMH01000020">
    <property type="protein sequence ID" value="PSU29325.1"/>
    <property type="molecule type" value="Genomic_DNA"/>
</dbReference>
<keyword evidence="3" id="KW-0998">Cell outer membrane</keyword>
<evidence type="ECO:0000313" key="7">
    <source>
        <dbReference type="Proteomes" id="UP000241222"/>
    </source>
</evidence>
<dbReference type="AlphaFoldDB" id="A0A2T3ILS8"/>
<dbReference type="SUPFAM" id="SSF103088">
    <property type="entry name" value="OmpA-like"/>
    <property type="match status" value="1"/>
</dbReference>
<accession>A0A2T3ILS8</accession>
<comment type="subcellular location">
    <subcellularLocation>
        <location evidence="1">Cell outer membrane</location>
    </subcellularLocation>
</comment>
<proteinExistence type="predicted"/>
<dbReference type="OrthoDB" id="9792521at2"/>
<dbReference type="InterPro" id="IPR006664">
    <property type="entry name" value="OMP_bac"/>
</dbReference>
<dbReference type="Pfam" id="PF00691">
    <property type="entry name" value="OmpA"/>
    <property type="match status" value="1"/>
</dbReference>
<reference evidence="6 7" key="1">
    <citation type="submission" date="2018-03" db="EMBL/GenBank/DDBJ databases">
        <title>Whole genome sequencing of Histamine producing bacteria.</title>
        <authorList>
            <person name="Butler K."/>
        </authorList>
    </citation>
    <scope>NUCLEOTIDE SEQUENCE [LARGE SCALE GENOMIC DNA]</scope>
    <source>
        <strain evidence="6 7">JCM 13586</strain>
    </source>
</reference>
<dbReference type="GO" id="GO:0009279">
    <property type="term" value="C:cell outer membrane"/>
    <property type="evidence" value="ECO:0007669"/>
    <property type="project" value="UniProtKB-SubCell"/>
</dbReference>
<sequence length="181" mass="20195">MRNLKRYGLLFLTFIIIGCAQTDKTGEQTPSEVEAFLVANYEQASMVVIDRIGEVERRNKQVIITLKGDNSFAYNSSNVKTEGRVILEQLSHALNSLPESKVFIAGHTDSIGSDEYNRKLSAQRANAVVAILLDNGVDKSRLGMFGFGKDFPIADNATEDGRQINRRIELRVTPKFDELVN</sequence>